<dbReference type="SUPFAM" id="SSF53720">
    <property type="entry name" value="ALDH-like"/>
    <property type="match status" value="1"/>
</dbReference>
<dbReference type="FunFam" id="3.40.309.10:FF:000025">
    <property type="entry name" value="Aldehyde dehydrogenase"/>
    <property type="match status" value="1"/>
</dbReference>
<dbReference type="AlphaFoldDB" id="A0A4Y7SSM0"/>
<keyword evidence="10" id="KW-1185">Reference proteome</keyword>
<dbReference type="InterPro" id="IPR016160">
    <property type="entry name" value="Ald_DH_CS_CYS"/>
</dbReference>
<dbReference type="PROSITE" id="PS00687">
    <property type="entry name" value="ALDEHYDE_DEHYDR_GLU"/>
    <property type="match status" value="1"/>
</dbReference>
<dbReference type="Gene3D" id="3.40.605.10">
    <property type="entry name" value="Aldehyde Dehydrogenase, Chain A, domain 1"/>
    <property type="match status" value="1"/>
</dbReference>
<feature type="active site" evidence="5">
    <location>
        <position position="252"/>
    </location>
</feature>
<comment type="similarity">
    <text evidence="1 4 7">Belongs to the aldehyde dehydrogenase family.</text>
</comment>
<evidence type="ECO:0000256" key="7">
    <source>
        <dbReference type="RuleBase" id="RU003345"/>
    </source>
</evidence>
<evidence type="ECO:0000256" key="2">
    <source>
        <dbReference type="ARBA" id="ARBA00023002"/>
    </source>
</evidence>
<dbReference type="FunFam" id="3.40.605.10:FF:000004">
    <property type="entry name" value="Aldehyde dehydrogenase"/>
    <property type="match status" value="1"/>
</dbReference>
<dbReference type="InterPro" id="IPR029510">
    <property type="entry name" value="Ald_DH_CS_GLU"/>
</dbReference>
<dbReference type="GO" id="GO:0005737">
    <property type="term" value="C:cytoplasm"/>
    <property type="evidence" value="ECO:0007669"/>
    <property type="project" value="TreeGrafter"/>
</dbReference>
<evidence type="ECO:0000313" key="10">
    <source>
        <dbReference type="Proteomes" id="UP000298030"/>
    </source>
</evidence>
<dbReference type="GO" id="GO:0006081">
    <property type="term" value="P:aldehyde metabolic process"/>
    <property type="evidence" value="ECO:0007669"/>
    <property type="project" value="InterPro"/>
</dbReference>
<sequence>MPALSYTPIDGIVKKYEELRNGFKAGKLKSIEYRKYQLLQLAYMMKENEGRIAEALKEDLGRPEIESRFIDINPSVGDVLTTYNHVEKWTKPEGTAFDITWFLMKPTIYKEPKGTVLVICPFNYPFYLSIGPIASALAAGCTVMLKPSEATPASSALLEELIAKYLDSDLVTVVNGGIPETTKVLELRWDHILYTGSGRVGKIVAAAAAKHLTPVTLELGGKSPVFIDPACDLELTAQRLYWGKVLNAGQTCVAPDYVLVPRTFQATLVDALKKKHEQFYPDGPKTKDAYARLVNSTALNRLKGYLDNTKGKIVVGGEIDLEDRYLSPTIVSDVPFGDALLQEEIFGPILPIVPVENVDEALRYVNEHEHPLALYAFTQDPKYKEKILTNTQSGSIVFNEQVIQPATEGLPFGGIGASGSGYHTGKFGFDIFTHLRASIDSPGIVDRVLAFRFPPYTAKKLKASNSMGRKLPAKPKGPPSLANPTLAVLGKKQGILGLNKWFVFALAVALAVGLTRERGKTATWVGAIASFFGR</sequence>
<dbReference type="InterPro" id="IPR016161">
    <property type="entry name" value="Ald_DH/histidinol_DH"/>
</dbReference>
<dbReference type="CDD" id="cd07135">
    <property type="entry name" value="ALDH_F14-YMR110C"/>
    <property type="match status" value="1"/>
</dbReference>
<keyword evidence="2 4" id="KW-0560">Oxidoreductase</keyword>
<organism evidence="9 10">
    <name type="scientific">Coprinellus micaceus</name>
    <name type="common">Glistening ink-cap mushroom</name>
    <name type="synonym">Coprinus micaceus</name>
    <dbReference type="NCBI Taxonomy" id="71717"/>
    <lineage>
        <taxon>Eukaryota</taxon>
        <taxon>Fungi</taxon>
        <taxon>Dikarya</taxon>
        <taxon>Basidiomycota</taxon>
        <taxon>Agaricomycotina</taxon>
        <taxon>Agaricomycetes</taxon>
        <taxon>Agaricomycetidae</taxon>
        <taxon>Agaricales</taxon>
        <taxon>Agaricineae</taxon>
        <taxon>Psathyrellaceae</taxon>
        <taxon>Coprinellus</taxon>
    </lineage>
</organism>
<evidence type="ECO:0000256" key="5">
    <source>
        <dbReference type="PIRSR" id="PIRSR036492-1"/>
    </source>
</evidence>
<gene>
    <name evidence="9" type="ORF">FA13DRAFT_1739302</name>
</gene>
<dbReference type="OrthoDB" id="440325at2759"/>
<dbReference type="Proteomes" id="UP000298030">
    <property type="component" value="Unassembled WGS sequence"/>
</dbReference>
<evidence type="ECO:0000256" key="1">
    <source>
        <dbReference type="ARBA" id="ARBA00009986"/>
    </source>
</evidence>
<dbReference type="EMBL" id="QPFP01000068">
    <property type="protein sequence ID" value="TEB24259.1"/>
    <property type="molecule type" value="Genomic_DNA"/>
</dbReference>
<feature type="domain" description="Aldehyde dehydrogenase" evidence="8">
    <location>
        <begin position="20"/>
        <end position="436"/>
    </location>
</feature>
<feature type="active site" evidence="5 6">
    <location>
        <position position="218"/>
    </location>
</feature>
<accession>A0A4Y7SSM0</accession>
<protein>
    <recommendedName>
        <fullName evidence="4">Aldehyde dehydrogenase</fullName>
    </recommendedName>
</protein>
<evidence type="ECO:0000259" key="8">
    <source>
        <dbReference type="Pfam" id="PF00171"/>
    </source>
</evidence>
<dbReference type="PIRSF" id="PIRSF036492">
    <property type="entry name" value="ALDH"/>
    <property type="match status" value="1"/>
</dbReference>
<evidence type="ECO:0000256" key="4">
    <source>
        <dbReference type="PIRNR" id="PIRNR036492"/>
    </source>
</evidence>
<dbReference type="PROSITE" id="PS00070">
    <property type="entry name" value="ALDEHYDE_DEHYDR_CYS"/>
    <property type="match status" value="1"/>
</dbReference>
<keyword evidence="3" id="KW-0520">NAD</keyword>
<dbReference type="Pfam" id="PF00171">
    <property type="entry name" value="Aldedh"/>
    <property type="match status" value="1"/>
</dbReference>
<dbReference type="GO" id="GO:0004029">
    <property type="term" value="F:aldehyde dehydrogenase (NAD+) activity"/>
    <property type="evidence" value="ECO:0007669"/>
    <property type="project" value="TreeGrafter"/>
</dbReference>
<evidence type="ECO:0000256" key="6">
    <source>
        <dbReference type="PROSITE-ProRule" id="PRU10007"/>
    </source>
</evidence>
<dbReference type="InterPro" id="IPR015590">
    <property type="entry name" value="Aldehyde_DH_dom"/>
</dbReference>
<dbReference type="InterPro" id="IPR016163">
    <property type="entry name" value="Ald_DH_C"/>
</dbReference>
<reference evidence="9 10" key="1">
    <citation type="journal article" date="2019" name="Nat. Ecol. Evol.">
        <title>Megaphylogeny resolves global patterns of mushroom evolution.</title>
        <authorList>
            <person name="Varga T."/>
            <person name="Krizsan K."/>
            <person name="Foldi C."/>
            <person name="Dima B."/>
            <person name="Sanchez-Garcia M."/>
            <person name="Sanchez-Ramirez S."/>
            <person name="Szollosi G.J."/>
            <person name="Szarkandi J.G."/>
            <person name="Papp V."/>
            <person name="Albert L."/>
            <person name="Andreopoulos W."/>
            <person name="Angelini C."/>
            <person name="Antonin V."/>
            <person name="Barry K.W."/>
            <person name="Bougher N.L."/>
            <person name="Buchanan P."/>
            <person name="Buyck B."/>
            <person name="Bense V."/>
            <person name="Catcheside P."/>
            <person name="Chovatia M."/>
            <person name="Cooper J."/>
            <person name="Damon W."/>
            <person name="Desjardin D."/>
            <person name="Finy P."/>
            <person name="Geml J."/>
            <person name="Haridas S."/>
            <person name="Hughes K."/>
            <person name="Justo A."/>
            <person name="Karasinski D."/>
            <person name="Kautmanova I."/>
            <person name="Kiss B."/>
            <person name="Kocsube S."/>
            <person name="Kotiranta H."/>
            <person name="LaButti K.M."/>
            <person name="Lechner B.E."/>
            <person name="Liimatainen K."/>
            <person name="Lipzen A."/>
            <person name="Lukacs Z."/>
            <person name="Mihaltcheva S."/>
            <person name="Morgado L.N."/>
            <person name="Niskanen T."/>
            <person name="Noordeloos M.E."/>
            <person name="Ohm R.A."/>
            <person name="Ortiz-Santana B."/>
            <person name="Ovrebo C."/>
            <person name="Racz N."/>
            <person name="Riley R."/>
            <person name="Savchenko A."/>
            <person name="Shiryaev A."/>
            <person name="Soop K."/>
            <person name="Spirin V."/>
            <person name="Szebenyi C."/>
            <person name="Tomsovsky M."/>
            <person name="Tulloss R.E."/>
            <person name="Uehling J."/>
            <person name="Grigoriev I.V."/>
            <person name="Vagvolgyi C."/>
            <person name="Papp T."/>
            <person name="Martin F.M."/>
            <person name="Miettinen O."/>
            <person name="Hibbett D.S."/>
            <person name="Nagy L.G."/>
        </authorList>
    </citation>
    <scope>NUCLEOTIDE SEQUENCE [LARGE SCALE GENOMIC DNA]</scope>
    <source>
        <strain evidence="9 10">FP101781</strain>
    </source>
</reference>
<name>A0A4Y7SSM0_COPMI</name>
<dbReference type="InterPro" id="IPR012394">
    <property type="entry name" value="Aldehyde_DH_NAD(P)"/>
</dbReference>
<proteinExistence type="inferred from homology"/>
<comment type="caution">
    <text evidence="9">The sequence shown here is derived from an EMBL/GenBank/DDBJ whole genome shotgun (WGS) entry which is preliminary data.</text>
</comment>
<dbReference type="Gene3D" id="3.40.309.10">
    <property type="entry name" value="Aldehyde Dehydrogenase, Chain A, domain 2"/>
    <property type="match status" value="1"/>
</dbReference>
<evidence type="ECO:0000313" key="9">
    <source>
        <dbReference type="EMBL" id="TEB24259.1"/>
    </source>
</evidence>
<evidence type="ECO:0000256" key="3">
    <source>
        <dbReference type="ARBA" id="ARBA00023027"/>
    </source>
</evidence>
<dbReference type="PANTHER" id="PTHR43570">
    <property type="entry name" value="ALDEHYDE DEHYDROGENASE"/>
    <property type="match status" value="1"/>
</dbReference>
<dbReference type="STRING" id="71717.A0A4Y7SSM0"/>
<dbReference type="PANTHER" id="PTHR43570:SF16">
    <property type="entry name" value="ALDEHYDE DEHYDROGENASE TYPE III, ISOFORM Q"/>
    <property type="match status" value="1"/>
</dbReference>
<dbReference type="InterPro" id="IPR016162">
    <property type="entry name" value="Ald_DH_N"/>
</dbReference>